<gene>
    <name evidence="14" type="ORF">N0B51_13205</name>
</gene>
<protein>
    <submittedName>
        <fullName evidence="14">TonB-dependent receptor</fullName>
    </submittedName>
</protein>
<evidence type="ECO:0000259" key="13">
    <source>
        <dbReference type="Pfam" id="PF07715"/>
    </source>
</evidence>
<dbReference type="InterPro" id="IPR036942">
    <property type="entry name" value="Beta-barrel_TonB_sf"/>
</dbReference>
<feature type="domain" description="TonB-dependent receptor plug" evidence="13">
    <location>
        <begin position="73"/>
        <end position="174"/>
    </location>
</feature>
<reference evidence="14" key="1">
    <citation type="submission" date="2022-09" db="EMBL/GenBank/DDBJ databases">
        <title>The genome sequence of Tsuneonella sp. YG55.</title>
        <authorList>
            <person name="Liu Y."/>
        </authorList>
    </citation>
    <scope>NUCLEOTIDE SEQUENCE</scope>
    <source>
        <strain evidence="14">YG55</strain>
    </source>
</reference>
<evidence type="ECO:0000313" key="14">
    <source>
        <dbReference type="EMBL" id="MCT2559935.1"/>
    </source>
</evidence>
<keyword evidence="4 8" id="KW-0812">Transmembrane</keyword>
<evidence type="ECO:0000256" key="5">
    <source>
        <dbReference type="ARBA" id="ARBA00023077"/>
    </source>
</evidence>
<dbReference type="GO" id="GO:0015344">
    <property type="term" value="F:siderophore uptake transmembrane transporter activity"/>
    <property type="evidence" value="ECO:0007669"/>
    <property type="project" value="TreeGrafter"/>
</dbReference>
<keyword evidence="7 8" id="KW-0998">Cell outer membrane</keyword>
<dbReference type="InterPro" id="IPR012910">
    <property type="entry name" value="Plug_dom"/>
</dbReference>
<dbReference type="Pfam" id="PF00593">
    <property type="entry name" value="TonB_dep_Rec_b-barrel"/>
    <property type="match status" value="1"/>
</dbReference>
<accession>A0A9X3AAI0</accession>
<evidence type="ECO:0000256" key="4">
    <source>
        <dbReference type="ARBA" id="ARBA00022692"/>
    </source>
</evidence>
<comment type="caution">
    <text evidence="14">The sequence shown here is derived from an EMBL/GenBank/DDBJ whole genome shotgun (WGS) entry which is preliminary data.</text>
</comment>
<name>A0A9X3AAI0_9SPHN</name>
<keyword evidence="15" id="KW-1185">Reference proteome</keyword>
<evidence type="ECO:0000256" key="2">
    <source>
        <dbReference type="ARBA" id="ARBA00022448"/>
    </source>
</evidence>
<sequence length="714" mass="75078">MTVYHRASRIAIALLLCSPLALPGAPASAQDAPSPPPAPATTGDQPDDDLHNRQTSGGQIIVTAAGLKRLDMLAGTTAIEGLELQRSLAGQVGEVLAGQPGVSMSGFAPGASRPVLRGFSGNRVKLLIDGIGSIDASNVSDDHAVALDPFNAERIDVLRGPAVLLYGSQAIGGAVNLIDKRIPLRLPDEPVHFDAMASGNTVADLRQGAVSFDAPLGGGFAGHVDAGYSRTGDLAIPGYAIAAPLRTELLSRADAVSASDPGLAAVLREQAGQKDVLPGSGARTWSATGGLAFFSGDSNLGASLGYYDTYYGVPVRPGTDENDPGHIGLRQWRGDMRAEVALGNGVFEKLTSHAAYSHYTHTEFEGDGEPGTTFSVEGLEARAELVQAERSGWSGSLGVQYDFRHLDTIGDEAIVPRNLSDHLAFFALQEVPLGDALRLQVAGRYERATIAAPDAGFNRAFDTASGAIGLSYAIAPEFDLGVNANRVARAPSPEELLVDGFHPATQVYERGDPGLAPERAWGGEVFARGRIGRTDLTLTGFYNRFDGFIYEADTGSEIDGAPVFEFRQAGASYRGIEGEIAMPVIRNGPVSLRSEIKGSYVRARLANGSGNVPRIPPLTLSGALEAEAGAFTARGEVAWAARQDKVAAGETPTDGYTFVDASLAWRPIRGNDNLTLLIKAENIFNVTGRLATSLTKDYTPLPGRNFAASVRVSF</sequence>
<dbReference type="Gene3D" id="2.40.170.20">
    <property type="entry name" value="TonB-dependent receptor, beta-barrel domain"/>
    <property type="match status" value="1"/>
</dbReference>
<evidence type="ECO:0000256" key="7">
    <source>
        <dbReference type="ARBA" id="ARBA00023237"/>
    </source>
</evidence>
<dbReference type="AlphaFoldDB" id="A0A9X3AAI0"/>
<dbReference type="GO" id="GO:0009279">
    <property type="term" value="C:cell outer membrane"/>
    <property type="evidence" value="ECO:0007669"/>
    <property type="project" value="UniProtKB-SubCell"/>
</dbReference>
<keyword evidence="6 8" id="KW-0472">Membrane</keyword>
<keyword evidence="11" id="KW-0732">Signal</keyword>
<dbReference type="InterPro" id="IPR037066">
    <property type="entry name" value="Plug_dom_sf"/>
</dbReference>
<evidence type="ECO:0000256" key="3">
    <source>
        <dbReference type="ARBA" id="ARBA00022452"/>
    </source>
</evidence>
<evidence type="ECO:0000256" key="10">
    <source>
        <dbReference type="SAM" id="MobiDB-lite"/>
    </source>
</evidence>
<comment type="subcellular location">
    <subcellularLocation>
        <location evidence="1 8">Cell outer membrane</location>
        <topology evidence="1 8">Multi-pass membrane protein</topology>
    </subcellularLocation>
</comment>
<feature type="domain" description="TonB-dependent receptor-like beta-barrel" evidence="12">
    <location>
        <begin position="281"/>
        <end position="683"/>
    </location>
</feature>
<dbReference type="SUPFAM" id="SSF56935">
    <property type="entry name" value="Porins"/>
    <property type="match status" value="1"/>
</dbReference>
<proteinExistence type="inferred from homology"/>
<evidence type="ECO:0000256" key="6">
    <source>
        <dbReference type="ARBA" id="ARBA00023136"/>
    </source>
</evidence>
<dbReference type="Gene3D" id="2.170.130.10">
    <property type="entry name" value="TonB-dependent receptor, plug domain"/>
    <property type="match status" value="1"/>
</dbReference>
<evidence type="ECO:0000256" key="11">
    <source>
        <dbReference type="SAM" id="SignalP"/>
    </source>
</evidence>
<evidence type="ECO:0000256" key="1">
    <source>
        <dbReference type="ARBA" id="ARBA00004571"/>
    </source>
</evidence>
<dbReference type="CDD" id="cd01347">
    <property type="entry name" value="ligand_gated_channel"/>
    <property type="match status" value="1"/>
</dbReference>
<keyword evidence="14" id="KW-0675">Receptor</keyword>
<keyword evidence="2 8" id="KW-0813">Transport</keyword>
<comment type="similarity">
    <text evidence="8 9">Belongs to the TonB-dependent receptor family.</text>
</comment>
<feature type="chain" id="PRO_5040876821" evidence="11">
    <location>
        <begin position="30"/>
        <end position="714"/>
    </location>
</feature>
<dbReference type="PANTHER" id="PTHR30069:SF40">
    <property type="entry name" value="TONB-DEPENDENT RECEPTOR NMB0964-RELATED"/>
    <property type="match status" value="1"/>
</dbReference>
<dbReference type="InterPro" id="IPR000531">
    <property type="entry name" value="Beta-barrel_TonB"/>
</dbReference>
<feature type="region of interest" description="Disordered" evidence="10">
    <location>
        <begin position="25"/>
        <end position="54"/>
    </location>
</feature>
<dbReference type="EMBL" id="JAOAMV010000007">
    <property type="protein sequence ID" value="MCT2559935.1"/>
    <property type="molecule type" value="Genomic_DNA"/>
</dbReference>
<dbReference type="GO" id="GO:0044718">
    <property type="term" value="P:siderophore transmembrane transport"/>
    <property type="evidence" value="ECO:0007669"/>
    <property type="project" value="TreeGrafter"/>
</dbReference>
<feature type="signal peptide" evidence="11">
    <location>
        <begin position="1"/>
        <end position="29"/>
    </location>
</feature>
<organism evidence="14 15">
    <name type="scientific">Tsuneonella litorea</name>
    <dbReference type="NCBI Taxonomy" id="2976475"/>
    <lineage>
        <taxon>Bacteria</taxon>
        <taxon>Pseudomonadati</taxon>
        <taxon>Pseudomonadota</taxon>
        <taxon>Alphaproteobacteria</taxon>
        <taxon>Sphingomonadales</taxon>
        <taxon>Erythrobacteraceae</taxon>
        <taxon>Tsuneonella</taxon>
    </lineage>
</organism>
<keyword evidence="5 9" id="KW-0798">TonB box</keyword>
<evidence type="ECO:0000256" key="8">
    <source>
        <dbReference type="PROSITE-ProRule" id="PRU01360"/>
    </source>
</evidence>
<evidence type="ECO:0000259" key="12">
    <source>
        <dbReference type="Pfam" id="PF00593"/>
    </source>
</evidence>
<evidence type="ECO:0000313" key="15">
    <source>
        <dbReference type="Proteomes" id="UP001142648"/>
    </source>
</evidence>
<evidence type="ECO:0000256" key="9">
    <source>
        <dbReference type="RuleBase" id="RU003357"/>
    </source>
</evidence>
<dbReference type="InterPro" id="IPR039426">
    <property type="entry name" value="TonB-dep_rcpt-like"/>
</dbReference>
<keyword evidence="3 8" id="KW-1134">Transmembrane beta strand</keyword>
<dbReference type="RefSeq" id="WP_259962996.1">
    <property type="nucleotide sequence ID" value="NZ_JAOAMV010000007.1"/>
</dbReference>
<dbReference type="PANTHER" id="PTHR30069">
    <property type="entry name" value="TONB-DEPENDENT OUTER MEMBRANE RECEPTOR"/>
    <property type="match status" value="1"/>
</dbReference>
<dbReference type="PROSITE" id="PS52016">
    <property type="entry name" value="TONB_DEPENDENT_REC_3"/>
    <property type="match status" value="1"/>
</dbReference>
<dbReference type="Pfam" id="PF07715">
    <property type="entry name" value="Plug"/>
    <property type="match status" value="1"/>
</dbReference>
<dbReference type="Proteomes" id="UP001142648">
    <property type="component" value="Unassembled WGS sequence"/>
</dbReference>